<gene>
    <name evidence="2" type="ORF">KIPB_016532</name>
</gene>
<name>A0A9K3GQU8_9EUKA</name>
<feature type="compositionally biased region" description="Polar residues" evidence="1">
    <location>
        <begin position="7"/>
        <end position="25"/>
    </location>
</feature>
<dbReference type="AlphaFoldDB" id="A0A9K3GQU8"/>
<organism evidence="2 3">
    <name type="scientific">Kipferlia bialata</name>
    <dbReference type="NCBI Taxonomy" id="797122"/>
    <lineage>
        <taxon>Eukaryota</taxon>
        <taxon>Metamonada</taxon>
        <taxon>Carpediemonas-like organisms</taxon>
        <taxon>Kipferlia</taxon>
    </lineage>
</organism>
<evidence type="ECO:0000313" key="3">
    <source>
        <dbReference type="Proteomes" id="UP000265618"/>
    </source>
</evidence>
<feature type="region of interest" description="Disordered" evidence="1">
    <location>
        <begin position="1"/>
        <end position="30"/>
    </location>
</feature>
<dbReference type="EMBL" id="BDIP01010173">
    <property type="protein sequence ID" value="GIQ92639.1"/>
    <property type="molecule type" value="Genomic_DNA"/>
</dbReference>
<protein>
    <submittedName>
        <fullName evidence="2">Uncharacterized protein</fullName>
    </submittedName>
</protein>
<proteinExistence type="predicted"/>
<accession>A0A9K3GQU8</accession>
<comment type="caution">
    <text evidence="2">The sequence shown here is derived from an EMBL/GenBank/DDBJ whole genome shotgun (WGS) entry which is preliminary data.</text>
</comment>
<reference evidence="2 3" key="1">
    <citation type="journal article" date="2018" name="PLoS ONE">
        <title>The draft genome of Kipferlia bialata reveals reductive genome evolution in fornicate parasites.</title>
        <authorList>
            <person name="Tanifuji G."/>
            <person name="Takabayashi S."/>
            <person name="Kume K."/>
            <person name="Takagi M."/>
            <person name="Nakayama T."/>
            <person name="Kamikawa R."/>
            <person name="Inagaki Y."/>
            <person name="Hashimoto T."/>
        </authorList>
    </citation>
    <scope>NUCLEOTIDE SEQUENCE [LARGE SCALE GENOMIC DNA]</scope>
    <source>
        <strain evidence="2">NY0173</strain>
    </source>
</reference>
<evidence type="ECO:0000256" key="1">
    <source>
        <dbReference type="SAM" id="MobiDB-lite"/>
    </source>
</evidence>
<evidence type="ECO:0000313" key="2">
    <source>
        <dbReference type="EMBL" id="GIQ92639.1"/>
    </source>
</evidence>
<dbReference type="Proteomes" id="UP000265618">
    <property type="component" value="Unassembled WGS sequence"/>
</dbReference>
<sequence>MGAQVYRDSTTRPLLSVPSAQTDTDTAAGPTRSVGVVCGARLLQASGVSLLSCVLRARGTSAVGESECIYTAPDTVCALSWCEAVPSLVALGMQGGGVLILSAEQGWASTSDLWVWLNRQ</sequence>
<keyword evidence="3" id="KW-1185">Reference proteome</keyword>